<keyword evidence="3" id="KW-0547">Nucleotide-binding</keyword>
<proteinExistence type="inferred from homology"/>
<name>A0A1F4XLA5_9BACT</name>
<gene>
    <name evidence="6" type="ORF">A2788_01680</name>
</gene>
<protein>
    <recommendedName>
        <fullName evidence="5">ABC transporter domain-containing protein</fullName>
    </recommendedName>
</protein>
<sequence>MAENEIVGLVGESGSGKSTLGRLLTYLIKPDQGEILFAGQNLNQRGLEQGQRNLRQQRRNFQIVFQDPDSALDPRWEVGRSVLEGLLVFEPGLTKAAQSKRLNELLDLVALPHLIAHKYPHQLSGGQKQRLAIARALILKPKFLVLDEVASALDMSIQAQILNLLRAIQQELKLSILFISHDLAVIEYISQRVAVMWQGKLVEMGPSKILAKAPYHPYTRRLFSAVPSLKTKTKRFKVQPEELTPLNSPQTLTQLASSDYLKREIAPDHFVFLPK</sequence>
<keyword evidence="2" id="KW-0813">Transport</keyword>
<dbReference type="PROSITE" id="PS50893">
    <property type="entry name" value="ABC_TRANSPORTER_2"/>
    <property type="match status" value="1"/>
</dbReference>
<evidence type="ECO:0000313" key="6">
    <source>
        <dbReference type="EMBL" id="OGC82436.1"/>
    </source>
</evidence>
<comment type="similarity">
    <text evidence="1">Belongs to the ABC transporter superfamily.</text>
</comment>
<dbReference type="EMBL" id="MEWS01000018">
    <property type="protein sequence ID" value="OGC82436.1"/>
    <property type="molecule type" value="Genomic_DNA"/>
</dbReference>
<dbReference type="AlphaFoldDB" id="A0A1F4XLA5"/>
<dbReference type="InterPro" id="IPR013563">
    <property type="entry name" value="Oligopep_ABC_C"/>
</dbReference>
<dbReference type="InterPro" id="IPR050319">
    <property type="entry name" value="ABC_transp_ATP-bind"/>
</dbReference>
<dbReference type="Gene3D" id="3.40.50.300">
    <property type="entry name" value="P-loop containing nucleotide triphosphate hydrolases"/>
    <property type="match status" value="1"/>
</dbReference>
<dbReference type="InterPro" id="IPR003439">
    <property type="entry name" value="ABC_transporter-like_ATP-bd"/>
</dbReference>
<dbReference type="GO" id="GO:0055085">
    <property type="term" value="P:transmembrane transport"/>
    <property type="evidence" value="ECO:0007669"/>
    <property type="project" value="UniProtKB-ARBA"/>
</dbReference>
<dbReference type="SMART" id="SM00382">
    <property type="entry name" value="AAA"/>
    <property type="match status" value="1"/>
</dbReference>
<keyword evidence="4" id="KW-0067">ATP-binding</keyword>
<evidence type="ECO:0000256" key="3">
    <source>
        <dbReference type="ARBA" id="ARBA00022741"/>
    </source>
</evidence>
<dbReference type="PANTHER" id="PTHR43776">
    <property type="entry name" value="TRANSPORT ATP-BINDING PROTEIN"/>
    <property type="match status" value="1"/>
</dbReference>
<dbReference type="PANTHER" id="PTHR43776:SF7">
    <property type="entry name" value="D,D-DIPEPTIDE TRANSPORT ATP-BINDING PROTEIN DDPF-RELATED"/>
    <property type="match status" value="1"/>
</dbReference>
<evidence type="ECO:0000256" key="1">
    <source>
        <dbReference type="ARBA" id="ARBA00005417"/>
    </source>
</evidence>
<dbReference type="InterPro" id="IPR017871">
    <property type="entry name" value="ABC_transporter-like_CS"/>
</dbReference>
<dbReference type="PROSITE" id="PS00211">
    <property type="entry name" value="ABC_TRANSPORTER_1"/>
    <property type="match status" value="1"/>
</dbReference>
<organism evidence="6 7">
    <name type="scientific">Candidatus Abawacabacteria bacterium RIFCSPHIGHO2_01_FULL_46_8</name>
    <dbReference type="NCBI Taxonomy" id="1817815"/>
    <lineage>
        <taxon>Bacteria</taxon>
        <taxon>Candidatus Abawacaibacteriota</taxon>
    </lineage>
</organism>
<evidence type="ECO:0000313" key="7">
    <source>
        <dbReference type="Proteomes" id="UP000177521"/>
    </source>
</evidence>
<dbReference type="Pfam" id="PF00005">
    <property type="entry name" value="ABC_tran"/>
    <property type="match status" value="1"/>
</dbReference>
<evidence type="ECO:0000259" key="5">
    <source>
        <dbReference type="PROSITE" id="PS50893"/>
    </source>
</evidence>
<dbReference type="Proteomes" id="UP000177521">
    <property type="component" value="Unassembled WGS sequence"/>
</dbReference>
<feature type="domain" description="ABC transporter" evidence="5">
    <location>
        <begin position="1"/>
        <end position="223"/>
    </location>
</feature>
<dbReference type="CDD" id="cd03257">
    <property type="entry name" value="ABC_NikE_OppD_transporters"/>
    <property type="match status" value="1"/>
</dbReference>
<dbReference type="InterPro" id="IPR003593">
    <property type="entry name" value="AAA+_ATPase"/>
</dbReference>
<dbReference type="GO" id="GO:0016887">
    <property type="term" value="F:ATP hydrolysis activity"/>
    <property type="evidence" value="ECO:0007669"/>
    <property type="project" value="InterPro"/>
</dbReference>
<evidence type="ECO:0000256" key="4">
    <source>
        <dbReference type="ARBA" id="ARBA00022840"/>
    </source>
</evidence>
<accession>A0A1F4XLA5</accession>
<comment type="caution">
    <text evidence="6">The sequence shown here is derived from an EMBL/GenBank/DDBJ whole genome shotgun (WGS) entry which is preliminary data.</text>
</comment>
<dbReference type="GO" id="GO:0005524">
    <property type="term" value="F:ATP binding"/>
    <property type="evidence" value="ECO:0007669"/>
    <property type="project" value="UniProtKB-KW"/>
</dbReference>
<dbReference type="Pfam" id="PF08352">
    <property type="entry name" value="oligo_HPY"/>
    <property type="match status" value="1"/>
</dbReference>
<reference evidence="6 7" key="1">
    <citation type="journal article" date="2016" name="Nat. Commun.">
        <title>Thousands of microbial genomes shed light on interconnected biogeochemical processes in an aquifer system.</title>
        <authorList>
            <person name="Anantharaman K."/>
            <person name="Brown C.T."/>
            <person name="Hug L.A."/>
            <person name="Sharon I."/>
            <person name="Castelle C.J."/>
            <person name="Probst A.J."/>
            <person name="Thomas B.C."/>
            <person name="Singh A."/>
            <person name="Wilkins M.J."/>
            <person name="Karaoz U."/>
            <person name="Brodie E.L."/>
            <person name="Williams K.H."/>
            <person name="Hubbard S.S."/>
            <person name="Banfield J.F."/>
        </authorList>
    </citation>
    <scope>NUCLEOTIDE SEQUENCE [LARGE SCALE GENOMIC DNA]</scope>
</reference>
<dbReference type="SUPFAM" id="SSF52540">
    <property type="entry name" value="P-loop containing nucleoside triphosphate hydrolases"/>
    <property type="match status" value="1"/>
</dbReference>
<dbReference type="GO" id="GO:0015833">
    <property type="term" value="P:peptide transport"/>
    <property type="evidence" value="ECO:0007669"/>
    <property type="project" value="InterPro"/>
</dbReference>
<evidence type="ECO:0000256" key="2">
    <source>
        <dbReference type="ARBA" id="ARBA00022448"/>
    </source>
</evidence>
<dbReference type="InterPro" id="IPR027417">
    <property type="entry name" value="P-loop_NTPase"/>
</dbReference>